<evidence type="ECO:0000313" key="3">
    <source>
        <dbReference type="Proteomes" id="UP000034932"/>
    </source>
</evidence>
<reference evidence="2 3" key="1">
    <citation type="journal article" date="2015" name="Nature">
        <title>rRNA introns, odd ribosomes, and small enigmatic genomes across a large radiation of phyla.</title>
        <authorList>
            <person name="Brown C.T."/>
            <person name="Hug L.A."/>
            <person name="Thomas B.C."/>
            <person name="Sharon I."/>
            <person name="Castelle C.J."/>
            <person name="Singh A."/>
            <person name="Wilkins M.J."/>
            <person name="Williams K.H."/>
            <person name="Banfield J.F."/>
        </authorList>
    </citation>
    <scope>NUCLEOTIDE SEQUENCE [LARGE SCALE GENOMIC DNA]</scope>
</reference>
<organism evidence="2 3">
    <name type="scientific">Candidatus Woesebacteria bacterium GW2011_GWB1_39_10b</name>
    <dbReference type="NCBI Taxonomy" id="1618573"/>
    <lineage>
        <taxon>Bacteria</taxon>
        <taxon>Candidatus Woeseibacteriota</taxon>
    </lineage>
</organism>
<evidence type="ECO:0000259" key="1">
    <source>
        <dbReference type="Pfam" id="PF13649"/>
    </source>
</evidence>
<protein>
    <submittedName>
        <fullName evidence="2">Methyltransferase family protein</fullName>
    </submittedName>
</protein>
<comment type="caution">
    <text evidence="2">The sequence shown here is derived from an EMBL/GenBank/DDBJ whole genome shotgun (WGS) entry which is preliminary data.</text>
</comment>
<dbReference type="AlphaFoldDB" id="A0A0G0LQF7"/>
<dbReference type="CDD" id="cd02440">
    <property type="entry name" value="AdoMet_MTases"/>
    <property type="match status" value="1"/>
</dbReference>
<dbReference type="Pfam" id="PF13649">
    <property type="entry name" value="Methyltransf_25"/>
    <property type="match status" value="1"/>
</dbReference>
<dbReference type="GO" id="GO:0008168">
    <property type="term" value="F:methyltransferase activity"/>
    <property type="evidence" value="ECO:0007669"/>
    <property type="project" value="UniProtKB-KW"/>
</dbReference>
<dbReference type="GO" id="GO:0032259">
    <property type="term" value="P:methylation"/>
    <property type="evidence" value="ECO:0007669"/>
    <property type="project" value="UniProtKB-KW"/>
</dbReference>
<dbReference type="Proteomes" id="UP000034932">
    <property type="component" value="Unassembled WGS sequence"/>
</dbReference>
<name>A0A0G0LQF7_9BACT</name>
<keyword evidence="2" id="KW-0808">Transferase</keyword>
<dbReference type="STRING" id="1618573.UT19_C0014G0006"/>
<accession>A0A0G0LQF7</accession>
<dbReference type="InterPro" id="IPR041698">
    <property type="entry name" value="Methyltransf_25"/>
</dbReference>
<keyword evidence="2" id="KW-0489">Methyltransferase</keyword>
<dbReference type="EMBL" id="LBVW01000014">
    <property type="protein sequence ID" value="KKQ93302.1"/>
    <property type="molecule type" value="Genomic_DNA"/>
</dbReference>
<feature type="domain" description="Methyltransferase" evidence="1">
    <location>
        <begin position="49"/>
        <end position="126"/>
    </location>
</feature>
<proteinExistence type="predicted"/>
<dbReference type="Gene3D" id="3.40.50.150">
    <property type="entry name" value="Vaccinia Virus protein VP39"/>
    <property type="match status" value="1"/>
</dbReference>
<dbReference type="SUPFAM" id="SSF53335">
    <property type="entry name" value="S-adenosyl-L-methionine-dependent methyltransferases"/>
    <property type="match status" value="1"/>
</dbReference>
<gene>
    <name evidence="2" type="ORF">UT19_C0014G0006</name>
</gene>
<evidence type="ECO:0000313" key="2">
    <source>
        <dbReference type="EMBL" id="KKQ93302.1"/>
    </source>
</evidence>
<dbReference type="InterPro" id="IPR029063">
    <property type="entry name" value="SAM-dependent_MTases_sf"/>
</dbReference>
<sequence length="200" mass="23311">MADQTKERYQRSFKKYGVSPKSLAYWNQEAIDIRYQELLKDIEIEGKSILDVGSGFGDIIPHLKRKATKFNFIGIDLVPEFVGVARKKYPKHEFIIGDYFGRPLQEKFDIVFTSGTLNSGLPKKDPVGYRKKAIKTMLDHAREVVSFNMAGGYPQPENVKNYRVWYANSLEILKYCLSLTPKVIFRHHYRKNDFTIIMYK</sequence>
<dbReference type="PATRIC" id="fig|1618573.3.peg.845"/>